<reference evidence="3" key="1">
    <citation type="journal article" date="2021" name="Nat. Commun.">
        <title>Genetic determinants of endophytism in the Arabidopsis root mycobiome.</title>
        <authorList>
            <person name="Mesny F."/>
            <person name="Miyauchi S."/>
            <person name="Thiergart T."/>
            <person name="Pickel B."/>
            <person name="Atanasova L."/>
            <person name="Karlsson M."/>
            <person name="Huettel B."/>
            <person name="Barry K.W."/>
            <person name="Haridas S."/>
            <person name="Chen C."/>
            <person name="Bauer D."/>
            <person name="Andreopoulos W."/>
            <person name="Pangilinan J."/>
            <person name="LaButti K."/>
            <person name="Riley R."/>
            <person name="Lipzen A."/>
            <person name="Clum A."/>
            <person name="Drula E."/>
            <person name="Henrissat B."/>
            <person name="Kohler A."/>
            <person name="Grigoriev I.V."/>
            <person name="Martin F.M."/>
            <person name="Hacquard S."/>
        </authorList>
    </citation>
    <scope>NUCLEOTIDE SEQUENCE</scope>
    <source>
        <strain evidence="3">MPI-CAGE-CH-0230</strain>
    </source>
</reference>
<dbReference type="InterPro" id="IPR035992">
    <property type="entry name" value="Ricin_B-like_lectins"/>
</dbReference>
<evidence type="ECO:0000313" key="3">
    <source>
        <dbReference type="EMBL" id="KAH7014143.1"/>
    </source>
</evidence>
<dbReference type="Gene3D" id="2.80.10.50">
    <property type="match status" value="2"/>
</dbReference>
<organism evidence="3 4">
    <name type="scientific">Microdochium trichocladiopsis</name>
    <dbReference type="NCBI Taxonomy" id="1682393"/>
    <lineage>
        <taxon>Eukaryota</taxon>
        <taxon>Fungi</taxon>
        <taxon>Dikarya</taxon>
        <taxon>Ascomycota</taxon>
        <taxon>Pezizomycotina</taxon>
        <taxon>Sordariomycetes</taxon>
        <taxon>Xylariomycetidae</taxon>
        <taxon>Xylariales</taxon>
        <taxon>Microdochiaceae</taxon>
        <taxon>Microdochium</taxon>
    </lineage>
</organism>
<keyword evidence="4" id="KW-1185">Reference proteome</keyword>
<gene>
    <name evidence="3" type="ORF">B0I36DRAFT_369132</name>
</gene>
<accession>A0A9P8XUS8</accession>
<feature type="chain" id="PRO_5040405496" evidence="1">
    <location>
        <begin position="27"/>
        <end position="155"/>
    </location>
</feature>
<feature type="signal peptide" evidence="1">
    <location>
        <begin position="1"/>
        <end position="26"/>
    </location>
</feature>
<dbReference type="AlphaFoldDB" id="A0A9P8XUS8"/>
<dbReference type="EMBL" id="JAGTJQ010000013">
    <property type="protein sequence ID" value="KAH7014143.1"/>
    <property type="molecule type" value="Genomic_DNA"/>
</dbReference>
<sequence length="155" mass="16411">MVNLINGTVVAFVNLLTLECLDLSNGYATDNTPIIGYNCHSGANQQWTLIEQNSVGAWPVWSVINKATGSAMDLVVGPSNPIRGFQPSASNAPGQSWRLVSAQPDFGLVMIQNTLTNTYATLLDTSVDGGHAIAGYSGSVEEAQQSQLWKVSVVG</sequence>
<dbReference type="OrthoDB" id="2131701at2759"/>
<evidence type="ECO:0000313" key="4">
    <source>
        <dbReference type="Proteomes" id="UP000756346"/>
    </source>
</evidence>
<dbReference type="GeneID" id="70189269"/>
<protein>
    <submittedName>
        <fullName evidence="3">Ricin B lectin domain-containing protein</fullName>
    </submittedName>
</protein>
<name>A0A9P8XUS8_9PEZI</name>
<dbReference type="Pfam" id="PF14200">
    <property type="entry name" value="RicinB_lectin_2"/>
    <property type="match status" value="1"/>
</dbReference>
<evidence type="ECO:0000259" key="2">
    <source>
        <dbReference type="Pfam" id="PF14200"/>
    </source>
</evidence>
<evidence type="ECO:0000256" key="1">
    <source>
        <dbReference type="SAM" id="SignalP"/>
    </source>
</evidence>
<dbReference type="PROSITE" id="PS50231">
    <property type="entry name" value="RICIN_B_LECTIN"/>
    <property type="match status" value="1"/>
</dbReference>
<dbReference type="RefSeq" id="XP_046005110.1">
    <property type="nucleotide sequence ID" value="XM_046159723.1"/>
</dbReference>
<feature type="domain" description="Ricin B lectin" evidence="2">
    <location>
        <begin position="8"/>
        <end position="75"/>
    </location>
</feature>
<dbReference type="Proteomes" id="UP000756346">
    <property type="component" value="Unassembled WGS sequence"/>
</dbReference>
<keyword evidence="1" id="KW-0732">Signal</keyword>
<comment type="caution">
    <text evidence="3">The sequence shown here is derived from an EMBL/GenBank/DDBJ whole genome shotgun (WGS) entry which is preliminary data.</text>
</comment>
<dbReference type="InterPro" id="IPR000772">
    <property type="entry name" value="Ricin_B_lectin"/>
</dbReference>
<proteinExistence type="predicted"/>
<dbReference type="SUPFAM" id="SSF50370">
    <property type="entry name" value="Ricin B-like lectins"/>
    <property type="match status" value="1"/>
</dbReference>